<dbReference type="Proteomes" id="UP001174136">
    <property type="component" value="Unassembled WGS sequence"/>
</dbReference>
<protein>
    <submittedName>
        <fullName evidence="2">Uncharacterized protein</fullName>
    </submittedName>
</protein>
<evidence type="ECO:0000313" key="2">
    <source>
        <dbReference type="EMBL" id="KAK0137649.1"/>
    </source>
</evidence>
<evidence type="ECO:0000256" key="1">
    <source>
        <dbReference type="SAM" id="MobiDB-lite"/>
    </source>
</evidence>
<feature type="compositionally biased region" description="Acidic residues" evidence="1">
    <location>
        <begin position="121"/>
        <end position="131"/>
    </location>
</feature>
<comment type="caution">
    <text evidence="2">The sequence shown here is derived from an EMBL/GenBank/DDBJ whole genome shotgun (WGS) entry which is preliminary data.</text>
</comment>
<organism evidence="2 3">
    <name type="scientific">Merluccius polli</name>
    <name type="common">Benguela hake</name>
    <name type="synonym">Merluccius cadenati</name>
    <dbReference type="NCBI Taxonomy" id="89951"/>
    <lineage>
        <taxon>Eukaryota</taxon>
        <taxon>Metazoa</taxon>
        <taxon>Chordata</taxon>
        <taxon>Craniata</taxon>
        <taxon>Vertebrata</taxon>
        <taxon>Euteleostomi</taxon>
        <taxon>Actinopterygii</taxon>
        <taxon>Neopterygii</taxon>
        <taxon>Teleostei</taxon>
        <taxon>Neoteleostei</taxon>
        <taxon>Acanthomorphata</taxon>
        <taxon>Zeiogadaria</taxon>
        <taxon>Gadariae</taxon>
        <taxon>Gadiformes</taxon>
        <taxon>Gadoidei</taxon>
        <taxon>Merlucciidae</taxon>
        <taxon>Merluccius</taxon>
    </lineage>
</organism>
<dbReference type="EMBL" id="JAOPHQ010004859">
    <property type="protein sequence ID" value="KAK0137649.1"/>
    <property type="molecule type" value="Genomic_DNA"/>
</dbReference>
<name>A0AA47MCJ3_MERPO</name>
<dbReference type="AlphaFoldDB" id="A0AA47MCJ3"/>
<gene>
    <name evidence="2" type="ORF">N1851_026138</name>
</gene>
<feature type="compositionally biased region" description="Polar residues" evidence="1">
    <location>
        <begin position="73"/>
        <end position="88"/>
    </location>
</feature>
<evidence type="ECO:0000313" key="3">
    <source>
        <dbReference type="Proteomes" id="UP001174136"/>
    </source>
</evidence>
<sequence length="207" mass="22658">MARGGGVTNARCDAARVEMFPPVLRTLRPLNSSTLTCLRTLNKNHWRHDKRAPPVLGIDGPAAFLAPEAPDSGSKNHILSVSQPRTTTQSPPASQQHHHHHHPPAAAAASVPGQSQSPVGEEPERDGDTESLLEPKTDLHELLQKRVHMLYSAVCEYSREGLCVVVPGNHVSHLRGRLMTTPWRSSDDPGEHKCVTLENISSVLEKR</sequence>
<keyword evidence="3" id="KW-1185">Reference proteome</keyword>
<accession>A0AA47MCJ3</accession>
<proteinExistence type="predicted"/>
<reference evidence="2" key="1">
    <citation type="journal article" date="2023" name="Front. Mar. Sci.">
        <title>A new Merluccius polli reference genome to investigate the effects of global change in West African waters.</title>
        <authorList>
            <person name="Mateo J.L."/>
            <person name="Blanco-Fernandez C."/>
            <person name="Garcia-Vazquez E."/>
            <person name="Machado-Schiaffino G."/>
        </authorList>
    </citation>
    <scope>NUCLEOTIDE SEQUENCE</scope>
    <source>
        <strain evidence="2">C29</strain>
        <tissue evidence="2">Fin</tissue>
    </source>
</reference>
<feature type="compositionally biased region" description="Low complexity" evidence="1">
    <location>
        <begin position="104"/>
        <end position="118"/>
    </location>
</feature>
<feature type="region of interest" description="Disordered" evidence="1">
    <location>
        <begin position="62"/>
        <end position="131"/>
    </location>
</feature>